<evidence type="ECO:0000259" key="10">
    <source>
        <dbReference type="PROSITE" id="PS50893"/>
    </source>
</evidence>
<name>A0A370GPF8_9NOCA</name>
<gene>
    <name evidence="12" type="ORF">DFR68_11811</name>
</gene>
<feature type="transmembrane region" description="Helical" evidence="9">
    <location>
        <begin position="157"/>
        <end position="176"/>
    </location>
</feature>
<protein>
    <submittedName>
        <fullName evidence="12">ATP-binding cassette subfamily B protein</fullName>
    </submittedName>
</protein>
<dbReference type="PROSITE" id="PS00211">
    <property type="entry name" value="ABC_TRANSPORTER_1"/>
    <property type="match status" value="1"/>
</dbReference>
<evidence type="ECO:0000256" key="5">
    <source>
        <dbReference type="ARBA" id="ARBA00022741"/>
    </source>
</evidence>
<dbReference type="AlphaFoldDB" id="A0A370GPF8"/>
<keyword evidence="3" id="KW-1003">Cell membrane</keyword>
<evidence type="ECO:0000313" key="13">
    <source>
        <dbReference type="Proteomes" id="UP000255355"/>
    </source>
</evidence>
<dbReference type="SMART" id="SM00382">
    <property type="entry name" value="AAA"/>
    <property type="match status" value="1"/>
</dbReference>
<dbReference type="GO" id="GO:0015421">
    <property type="term" value="F:ABC-type oligopeptide transporter activity"/>
    <property type="evidence" value="ECO:0007669"/>
    <property type="project" value="TreeGrafter"/>
</dbReference>
<feature type="domain" description="ABC transporter" evidence="10">
    <location>
        <begin position="336"/>
        <end position="569"/>
    </location>
</feature>
<evidence type="ECO:0000256" key="6">
    <source>
        <dbReference type="ARBA" id="ARBA00022840"/>
    </source>
</evidence>
<dbReference type="RefSeq" id="WP_068024009.1">
    <property type="nucleotide sequence ID" value="NZ_QQAZ01000018.1"/>
</dbReference>
<keyword evidence="2" id="KW-0813">Transport</keyword>
<evidence type="ECO:0000256" key="7">
    <source>
        <dbReference type="ARBA" id="ARBA00022989"/>
    </source>
</evidence>
<dbReference type="SUPFAM" id="SSF52540">
    <property type="entry name" value="P-loop containing nucleoside triphosphate hydrolases"/>
    <property type="match status" value="1"/>
</dbReference>
<keyword evidence="13" id="KW-1185">Reference proteome</keyword>
<evidence type="ECO:0000259" key="11">
    <source>
        <dbReference type="PROSITE" id="PS50929"/>
    </source>
</evidence>
<reference evidence="12 13" key="1">
    <citation type="submission" date="2018-07" db="EMBL/GenBank/DDBJ databases">
        <title>Genomic Encyclopedia of Type Strains, Phase IV (KMG-IV): sequencing the most valuable type-strain genomes for metagenomic binning, comparative biology and taxonomic classification.</title>
        <authorList>
            <person name="Goeker M."/>
        </authorList>
    </citation>
    <scope>NUCLEOTIDE SEQUENCE [LARGE SCALE GENOMIC DNA]</scope>
    <source>
        <strain evidence="12 13">DSM 44952</strain>
    </source>
</reference>
<evidence type="ECO:0000256" key="9">
    <source>
        <dbReference type="SAM" id="Phobius"/>
    </source>
</evidence>
<dbReference type="EMBL" id="QQAZ01000018">
    <property type="protein sequence ID" value="RDI43833.1"/>
    <property type="molecule type" value="Genomic_DNA"/>
</dbReference>
<dbReference type="PROSITE" id="PS50929">
    <property type="entry name" value="ABC_TM1F"/>
    <property type="match status" value="1"/>
</dbReference>
<dbReference type="InterPro" id="IPR039421">
    <property type="entry name" value="Type_1_exporter"/>
</dbReference>
<dbReference type="InterPro" id="IPR027417">
    <property type="entry name" value="P-loop_NTPase"/>
</dbReference>
<feature type="transmembrane region" description="Helical" evidence="9">
    <location>
        <begin position="127"/>
        <end position="151"/>
    </location>
</feature>
<comment type="subcellular location">
    <subcellularLocation>
        <location evidence="1">Cell membrane</location>
        <topology evidence="1">Multi-pass membrane protein</topology>
    </subcellularLocation>
</comment>
<keyword evidence="6 12" id="KW-0067">ATP-binding</keyword>
<dbReference type="Gene3D" id="1.20.1560.10">
    <property type="entry name" value="ABC transporter type 1, transmembrane domain"/>
    <property type="match status" value="1"/>
</dbReference>
<dbReference type="Pfam" id="PF00005">
    <property type="entry name" value="ABC_tran"/>
    <property type="match status" value="1"/>
</dbReference>
<sequence>MLIRLLRSFMSPYRSQLAGVVVLQLISVIAMLYLPSLNADIIDNGVTKGDIGYIWTTGLWMLLVTGVQIVASVFSVYLGAQAAMGAGRDMRAALLHRVGTFSAREVGLFGAPSLITRNTNDVQQVQLLIVMSATILVMAPIMCVGGIVMAVRQDLGLSWLLLIAVPALALTMAAIISRMVPGFRRMQERIDAVNRVLREQITGIRVVRAFVRERQETWRFGVANSELTEASLYVGRLMALMFPAVMLISNLTTVAVIWFGGHAINSGEMQIGSLTAMLSYIMQILMAVMMASFLAMMAPRAAVSAERIGEVLETESSVTPPPLPQPFKSDPGSVDLQFAEFKFPGADEPVLRAIRFRVDPGQTTAIVGSTGSGKTTLINLIPRLIDVTDGAVYVGGTDVRHIDLDLLRSQIGLVPQRAYLFSGTVASNLRYGNPDATDAQLWQALEIARAADFVREMPQGLETPVAQGGTTVSGGQRQRLAIARAVVKRPKIYLFDDCFSALDVATDSRVRDALRPVTAEAAVITVAQRISTVRDADQIVVLEDGAMAGIGTHDQLLRDCEEYREIVQSQLSVEDAR</sequence>
<dbReference type="FunFam" id="1.20.1560.10:FF:000040">
    <property type="entry name" value="Multidrug ABC transporter ATP-binding protein"/>
    <property type="match status" value="1"/>
</dbReference>
<feature type="transmembrane region" description="Helical" evidence="9">
    <location>
        <begin position="280"/>
        <end position="298"/>
    </location>
</feature>
<dbReference type="CDD" id="cd18548">
    <property type="entry name" value="ABC_6TM_Tm287_like"/>
    <property type="match status" value="1"/>
</dbReference>
<dbReference type="STRING" id="1210089.GCA_001613165_04910"/>
<evidence type="ECO:0000256" key="8">
    <source>
        <dbReference type="ARBA" id="ARBA00023136"/>
    </source>
</evidence>
<dbReference type="SUPFAM" id="SSF90123">
    <property type="entry name" value="ABC transporter transmembrane region"/>
    <property type="match status" value="1"/>
</dbReference>
<evidence type="ECO:0000256" key="4">
    <source>
        <dbReference type="ARBA" id="ARBA00022692"/>
    </source>
</evidence>
<dbReference type="InterPro" id="IPR003593">
    <property type="entry name" value="AAA+_ATPase"/>
</dbReference>
<evidence type="ECO:0000256" key="1">
    <source>
        <dbReference type="ARBA" id="ARBA00004651"/>
    </source>
</evidence>
<dbReference type="Proteomes" id="UP000255355">
    <property type="component" value="Unassembled WGS sequence"/>
</dbReference>
<dbReference type="GO" id="GO:0005524">
    <property type="term" value="F:ATP binding"/>
    <property type="evidence" value="ECO:0007669"/>
    <property type="project" value="UniProtKB-KW"/>
</dbReference>
<keyword evidence="5" id="KW-0547">Nucleotide-binding</keyword>
<dbReference type="Pfam" id="PF00664">
    <property type="entry name" value="ABC_membrane"/>
    <property type="match status" value="1"/>
</dbReference>
<feature type="transmembrane region" description="Helical" evidence="9">
    <location>
        <begin position="237"/>
        <end position="260"/>
    </location>
</feature>
<dbReference type="InterPro" id="IPR036640">
    <property type="entry name" value="ABC1_TM_sf"/>
</dbReference>
<feature type="transmembrane region" description="Helical" evidence="9">
    <location>
        <begin position="12"/>
        <end position="33"/>
    </location>
</feature>
<evidence type="ECO:0000313" key="12">
    <source>
        <dbReference type="EMBL" id="RDI43833.1"/>
    </source>
</evidence>
<proteinExistence type="predicted"/>
<feature type="domain" description="ABC transmembrane type-1" evidence="11">
    <location>
        <begin position="18"/>
        <end position="300"/>
    </location>
</feature>
<dbReference type="OrthoDB" id="9806127at2"/>
<dbReference type="PROSITE" id="PS50893">
    <property type="entry name" value="ABC_TRANSPORTER_2"/>
    <property type="match status" value="1"/>
</dbReference>
<keyword evidence="4 9" id="KW-0812">Transmembrane</keyword>
<dbReference type="InterPro" id="IPR011527">
    <property type="entry name" value="ABC1_TM_dom"/>
</dbReference>
<dbReference type="GO" id="GO:0005886">
    <property type="term" value="C:plasma membrane"/>
    <property type="evidence" value="ECO:0007669"/>
    <property type="project" value="UniProtKB-SubCell"/>
</dbReference>
<dbReference type="FunFam" id="3.40.50.300:FF:000854">
    <property type="entry name" value="Multidrug ABC transporter ATP-binding protein"/>
    <property type="match status" value="1"/>
</dbReference>
<keyword evidence="7 9" id="KW-1133">Transmembrane helix</keyword>
<dbReference type="InterPro" id="IPR003439">
    <property type="entry name" value="ABC_transporter-like_ATP-bd"/>
</dbReference>
<dbReference type="InterPro" id="IPR017871">
    <property type="entry name" value="ABC_transporter-like_CS"/>
</dbReference>
<accession>A0A370GPF8</accession>
<dbReference type="PANTHER" id="PTHR43394:SF1">
    <property type="entry name" value="ATP-BINDING CASSETTE SUB-FAMILY B MEMBER 10, MITOCHONDRIAL"/>
    <property type="match status" value="1"/>
</dbReference>
<evidence type="ECO:0000256" key="3">
    <source>
        <dbReference type="ARBA" id="ARBA00022475"/>
    </source>
</evidence>
<comment type="caution">
    <text evidence="12">The sequence shown here is derived from an EMBL/GenBank/DDBJ whole genome shotgun (WGS) entry which is preliminary data.</text>
</comment>
<feature type="transmembrane region" description="Helical" evidence="9">
    <location>
        <begin position="53"/>
        <end position="80"/>
    </location>
</feature>
<organism evidence="12 13">
    <name type="scientific">Nocardia mexicana</name>
    <dbReference type="NCBI Taxonomy" id="279262"/>
    <lineage>
        <taxon>Bacteria</taxon>
        <taxon>Bacillati</taxon>
        <taxon>Actinomycetota</taxon>
        <taxon>Actinomycetes</taxon>
        <taxon>Mycobacteriales</taxon>
        <taxon>Nocardiaceae</taxon>
        <taxon>Nocardia</taxon>
    </lineage>
</organism>
<dbReference type="Gene3D" id="3.40.50.300">
    <property type="entry name" value="P-loop containing nucleotide triphosphate hydrolases"/>
    <property type="match status" value="1"/>
</dbReference>
<dbReference type="PANTHER" id="PTHR43394">
    <property type="entry name" value="ATP-DEPENDENT PERMEASE MDL1, MITOCHONDRIAL"/>
    <property type="match status" value="1"/>
</dbReference>
<keyword evidence="8 9" id="KW-0472">Membrane</keyword>
<dbReference type="GO" id="GO:0016887">
    <property type="term" value="F:ATP hydrolysis activity"/>
    <property type="evidence" value="ECO:0007669"/>
    <property type="project" value="InterPro"/>
</dbReference>
<evidence type="ECO:0000256" key="2">
    <source>
        <dbReference type="ARBA" id="ARBA00022448"/>
    </source>
</evidence>